<feature type="compositionally biased region" description="Acidic residues" evidence="7">
    <location>
        <begin position="172"/>
        <end position="189"/>
    </location>
</feature>
<dbReference type="NCBIfam" id="TIGR01951">
    <property type="entry name" value="nusB"/>
    <property type="match status" value="1"/>
</dbReference>
<keyword evidence="5 6" id="KW-0804">Transcription</keyword>
<dbReference type="EMBL" id="SSTJ01000003">
    <property type="protein sequence ID" value="THG38066.1"/>
    <property type="molecule type" value="Genomic_DNA"/>
</dbReference>
<dbReference type="PANTHER" id="PTHR11078">
    <property type="entry name" value="N UTILIZATION SUBSTANCE PROTEIN B-RELATED"/>
    <property type="match status" value="1"/>
</dbReference>
<evidence type="ECO:0000256" key="5">
    <source>
        <dbReference type="ARBA" id="ARBA00023163"/>
    </source>
</evidence>
<evidence type="ECO:0000256" key="2">
    <source>
        <dbReference type="ARBA" id="ARBA00022814"/>
    </source>
</evidence>
<dbReference type="GO" id="GO:0031564">
    <property type="term" value="P:transcription antitermination"/>
    <property type="evidence" value="ECO:0007669"/>
    <property type="project" value="UniProtKB-KW"/>
</dbReference>
<name>A0A4S4G6Z0_9ACTN</name>
<dbReference type="Proteomes" id="UP000308978">
    <property type="component" value="Unassembled WGS sequence"/>
</dbReference>
<dbReference type="InterPro" id="IPR006027">
    <property type="entry name" value="NusB_RsmB_TIM44"/>
</dbReference>
<sequence length="225" mass="23686">MASRKHERTRDRAFAVQVLYTSELQGESPSKLLDEGLCLVATEADPEPAPSEAADEAPSEFGRICEGALSEYALGLIRGVQEHQAAIDERLEGASENWALSRMPIVDRSILRLAVYEMFQREDVPVSVSINEAVELAKAFGGEDDSPRFVNGVLGRIARSMAEAPELVVTGAEEDEPETSDDGAAEGEVAEGTPVASVIEAAATVEAVDAVVGASGAAACVQGEV</sequence>
<dbReference type="RefSeq" id="WP_136433632.1">
    <property type="nucleotide sequence ID" value="NZ_SSTJ01000003.1"/>
</dbReference>
<evidence type="ECO:0000256" key="1">
    <source>
        <dbReference type="ARBA" id="ARBA00005952"/>
    </source>
</evidence>
<dbReference type="PANTHER" id="PTHR11078:SF3">
    <property type="entry name" value="ANTITERMINATION NUSB DOMAIN-CONTAINING PROTEIN"/>
    <property type="match status" value="1"/>
</dbReference>
<dbReference type="Gene3D" id="1.10.940.10">
    <property type="entry name" value="NusB-like"/>
    <property type="match status" value="1"/>
</dbReference>
<dbReference type="Pfam" id="PF01029">
    <property type="entry name" value="NusB"/>
    <property type="match status" value="1"/>
</dbReference>
<organism evidence="9 10">
    <name type="scientific">Adlercreutzia caecimuris</name>
    <dbReference type="NCBI Taxonomy" id="671266"/>
    <lineage>
        <taxon>Bacteria</taxon>
        <taxon>Bacillati</taxon>
        <taxon>Actinomycetota</taxon>
        <taxon>Coriobacteriia</taxon>
        <taxon>Eggerthellales</taxon>
        <taxon>Eggerthellaceae</taxon>
        <taxon>Adlercreutzia</taxon>
    </lineage>
</organism>
<gene>
    <name evidence="6 9" type="primary">nusB</name>
    <name evidence="9" type="ORF">E5986_04235</name>
</gene>
<evidence type="ECO:0000256" key="7">
    <source>
        <dbReference type="SAM" id="MobiDB-lite"/>
    </source>
</evidence>
<comment type="similarity">
    <text evidence="1 6">Belongs to the NusB family.</text>
</comment>
<evidence type="ECO:0000313" key="10">
    <source>
        <dbReference type="Proteomes" id="UP000308978"/>
    </source>
</evidence>
<dbReference type="GO" id="GO:0005829">
    <property type="term" value="C:cytosol"/>
    <property type="evidence" value="ECO:0007669"/>
    <property type="project" value="TreeGrafter"/>
</dbReference>
<proteinExistence type="inferred from homology"/>
<reference evidence="9 10" key="1">
    <citation type="submission" date="2019-04" db="EMBL/GenBank/DDBJ databases">
        <title>Microbes associate with the intestines of laboratory mice.</title>
        <authorList>
            <person name="Navarre W."/>
            <person name="Wong E."/>
            <person name="Huang K.C."/>
            <person name="Tropini C."/>
            <person name="Ng K."/>
            <person name="Yu B."/>
        </authorList>
    </citation>
    <scope>NUCLEOTIDE SEQUENCE [LARGE SCALE GENOMIC DNA]</scope>
    <source>
        <strain evidence="9 10">NM80_B27</strain>
    </source>
</reference>
<evidence type="ECO:0000256" key="3">
    <source>
        <dbReference type="ARBA" id="ARBA00022884"/>
    </source>
</evidence>
<feature type="region of interest" description="Disordered" evidence="7">
    <location>
        <begin position="169"/>
        <end position="189"/>
    </location>
</feature>
<keyword evidence="3 6" id="KW-0694">RNA-binding</keyword>
<feature type="domain" description="NusB/RsmB/TIM44" evidence="8">
    <location>
        <begin position="11"/>
        <end position="159"/>
    </location>
</feature>
<evidence type="ECO:0000256" key="4">
    <source>
        <dbReference type="ARBA" id="ARBA00023015"/>
    </source>
</evidence>
<evidence type="ECO:0000256" key="6">
    <source>
        <dbReference type="HAMAP-Rule" id="MF_00073"/>
    </source>
</evidence>
<evidence type="ECO:0000259" key="8">
    <source>
        <dbReference type="Pfam" id="PF01029"/>
    </source>
</evidence>
<dbReference type="InterPro" id="IPR035926">
    <property type="entry name" value="NusB-like_sf"/>
</dbReference>
<evidence type="ECO:0000313" key="9">
    <source>
        <dbReference type="EMBL" id="THG38066.1"/>
    </source>
</evidence>
<accession>A0A4S4G6Z0</accession>
<keyword evidence="4 6" id="KW-0805">Transcription regulation</keyword>
<dbReference type="InterPro" id="IPR011605">
    <property type="entry name" value="NusB_fam"/>
</dbReference>
<dbReference type="SUPFAM" id="SSF48013">
    <property type="entry name" value="NusB-like"/>
    <property type="match status" value="1"/>
</dbReference>
<keyword evidence="2 6" id="KW-0889">Transcription antitermination</keyword>
<dbReference type="HAMAP" id="MF_00073">
    <property type="entry name" value="NusB"/>
    <property type="match status" value="1"/>
</dbReference>
<comment type="caution">
    <text evidence="9">The sequence shown here is derived from an EMBL/GenBank/DDBJ whole genome shotgun (WGS) entry which is preliminary data.</text>
</comment>
<protein>
    <recommendedName>
        <fullName evidence="6">Transcription antitermination protein NusB</fullName>
    </recommendedName>
    <alternativeName>
        <fullName evidence="6">Antitermination factor NusB</fullName>
    </alternativeName>
</protein>
<dbReference type="GO" id="GO:0003723">
    <property type="term" value="F:RNA binding"/>
    <property type="evidence" value="ECO:0007669"/>
    <property type="project" value="UniProtKB-UniRule"/>
</dbReference>
<dbReference type="CDD" id="cd00619">
    <property type="entry name" value="Terminator_NusB"/>
    <property type="match status" value="1"/>
</dbReference>
<dbReference type="AlphaFoldDB" id="A0A4S4G6Z0"/>
<dbReference type="GO" id="GO:0006353">
    <property type="term" value="P:DNA-templated transcription termination"/>
    <property type="evidence" value="ECO:0007669"/>
    <property type="project" value="UniProtKB-UniRule"/>
</dbReference>
<comment type="function">
    <text evidence="6">Involved in transcription antitermination. Required for transcription of ribosomal RNA (rRNA) genes. Binds specifically to the boxA antiterminator sequence of the ribosomal RNA (rrn) operons.</text>
</comment>